<dbReference type="InterPro" id="IPR002925">
    <property type="entry name" value="Dienelactn_hydro"/>
</dbReference>
<reference evidence="3" key="1">
    <citation type="submission" date="2021-01" db="EMBL/GenBank/DDBJ databases">
        <authorList>
            <person name="Kaushik A."/>
        </authorList>
    </citation>
    <scope>NUCLEOTIDE SEQUENCE</scope>
    <source>
        <strain evidence="3">AG4-R118</strain>
    </source>
</reference>
<name>A0A8H3CAR5_9AGAM</name>
<evidence type="ECO:0000256" key="1">
    <source>
        <dbReference type="SAM" id="MobiDB-lite"/>
    </source>
</evidence>
<comment type="caution">
    <text evidence="3">The sequence shown here is derived from an EMBL/GenBank/DDBJ whole genome shotgun (WGS) entry which is preliminary data.</text>
</comment>
<feature type="domain" description="Dienelactone hydrolase" evidence="2">
    <location>
        <begin position="37"/>
        <end position="222"/>
    </location>
</feature>
<dbReference type="PANTHER" id="PTHR47668:SF1">
    <property type="entry name" value="DIENELACTONE HYDROLASE DOMAIN-CONTAINING PROTEIN-RELATED"/>
    <property type="match status" value="1"/>
</dbReference>
<evidence type="ECO:0000259" key="2">
    <source>
        <dbReference type="Pfam" id="PF01738"/>
    </source>
</evidence>
<sequence>MLIIPGDNPVCCTLVPKVTDASYKPRGKIEYINGTPTYIIGEKSSKKAIVVAMDAFGMVPLTQQGCDVLASYGFYILMPDLLGDQVVKPEDLGFDTPEKKEKRRKWFASAGNPEGRLTEFVGYGEYLKAKGFAVGSLGFCWGAKLALLASRETVPYDAIGAVHPTLLKPEDAALCKVPLGLYPSKDEDPATMESFIYIARDYKLYSEAFHGFAAARADLENPVYKSAVALQVMCRILKLNMGNGILASNAPVAWFQSPDLPNASPKPELNAYIYQGETEQKGSGPVGTPWIPVNPNTDESTSTTTERTKLDSLFPSLKPLPPVFHVKKEE</sequence>
<dbReference type="Pfam" id="PF01738">
    <property type="entry name" value="DLH"/>
    <property type="match status" value="1"/>
</dbReference>
<proteinExistence type="predicted"/>
<protein>
    <recommendedName>
        <fullName evidence="2">Dienelactone hydrolase domain-containing protein</fullName>
    </recommendedName>
</protein>
<dbReference type="AlphaFoldDB" id="A0A8H3CAR5"/>
<dbReference type="GO" id="GO:0016787">
    <property type="term" value="F:hydrolase activity"/>
    <property type="evidence" value="ECO:0007669"/>
    <property type="project" value="InterPro"/>
</dbReference>
<dbReference type="Proteomes" id="UP000663888">
    <property type="component" value="Unassembled WGS sequence"/>
</dbReference>
<organism evidence="3 4">
    <name type="scientific">Rhizoctonia solani</name>
    <dbReference type="NCBI Taxonomy" id="456999"/>
    <lineage>
        <taxon>Eukaryota</taxon>
        <taxon>Fungi</taxon>
        <taxon>Dikarya</taxon>
        <taxon>Basidiomycota</taxon>
        <taxon>Agaricomycotina</taxon>
        <taxon>Agaricomycetes</taxon>
        <taxon>Cantharellales</taxon>
        <taxon>Ceratobasidiaceae</taxon>
        <taxon>Rhizoctonia</taxon>
    </lineage>
</organism>
<dbReference type="InterPro" id="IPR029058">
    <property type="entry name" value="AB_hydrolase_fold"/>
</dbReference>
<accession>A0A8H3CAR5</accession>
<dbReference type="Gene3D" id="3.40.50.1820">
    <property type="entry name" value="alpha/beta hydrolase"/>
    <property type="match status" value="1"/>
</dbReference>
<gene>
    <name evidence="3" type="ORF">RDB_LOCUS115305</name>
</gene>
<dbReference type="SUPFAM" id="SSF53474">
    <property type="entry name" value="alpha/beta-Hydrolases"/>
    <property type="match status" value="1"/>
</dbReference>
<dbReference type="PANTHER" id="PTHR47668">
    <property type="entry name" value="DIENELACTONE HYDROLASE FAMILY PROTEIN (AFU_ORTHOLOGUE AFUA_6G01940)"/>
    <property type="match status" value="1"/>
</dbReference>
<feature type="region of interest" description="Disordered" evidence="1">
    <location>
        <begin position="279"/>
        <end position="307"/>
    </location>
</feature>
<evidence type="ECO:0000313" key="3">
    <source>
        <dbReference type="EMBL" id="CAE6475290.1"/>
    </source>
</evidence>
<evidence type="ECO:0000313" key="4">
    <source>
        <dbReference type="Proteomes" id="UP000663888"/>
    </source>
</evidence>
<dbReference type="EMBL" id="CAJMWX010001218">
    <property type="protein sequence ID" value="CAE6475290.1"/>
    <property type="molecule type" value="Genomic_DNA"/>
</dbReference>